<organism evidence="1 2">
    <name type="scientific">Glaciimonas soli</name>
    <dbReference type="NCBI Taxonomy" id="2590999"/>
    <lineage>
        <taxon>Bacteria</taxon>
        <taxon>Pseudomonadati</taxon>
        <taxon>Pseudomonadota</taxon>
        <taxon>Betaproteobacteria</taxon>
        <taxon>Burkholderiales</taxon>
        <taxon>Oxalobacteraceae</taxon>
        <taxon>Glaciimonas</taxon>
    </lineage>
</organism>
<sequence length="59" mass="6531">MKIPRRSYTEEFKELAVKRVADDQSISTVAKELGLGDQTLRNWIAASPQASSKTPVAKL</sequence>
<reference evidence="1 2" key="1">
    <citation type="submission" date="2019-10" db="EMBL/GenBank/DDBJ databases">
        <title>Glaciimonas soli sp. nov., a psychrophilic bacterium isolated from the forest soil of a high elevation mountain in Taiwan.</title>
        <authorList>
            <person name="Wang L.-T."/>
            <person name="Shieh W.Y."/>
        </authorList>
    </citation>
    <scope>NUCLEOTIDE SEQUENCE [LARGE SCALE GENOMIC DNA]</scope>
    <source>
        <strain evidence="1 2">GS1</strain>
    </source>
</reference>
<proteinExistence type="predicted"/>
<dbReference type="Proteomes" id="UP000451565">
    <property type="component" value="Unassembled WGS sequence"/>
</dbReference>
<dbReference type="GO" id="GO:0004803">
    <property type="term" value="F:transposase activity"/>
    <property type="evidence" value="ECO:0007669"/>
    <property type="project" value="InterPro"/>
</dbReference>
<dbReference type="SUPFAM" id="SSF46689">
    <property type="entry name" value="Homeodomain-like"/>
    <property type="match status" value="1"/>
</dbReference>
<evidence type="ECO:0000313" key="2">
    <source>
        <dbReference type="Proteomes" id="UP000451565"/>
    </source>
</evidence>
<name>A0A843YRN1_9BURK</name>
<keyword evidence="2" id="KW-1185">Reference proteome</keyword>
<dbReference type="EMBL" id="WINI01000007">
    <property type="protein sequence ID" value="MQR01780.1"/>
    <property type="molecule type" value="Genomic_DNA"/>
</dbReference>
<dbReference type="InterPro" id="IPR002514">
    <property type="entry name" value="Transposase_8"/>
</dbReference>
<comment type="caution">
    <text evidence="1">The sequence shown here is derived from an EMBL/GenBank/DDBJ whole genome shotgun (WGS) entry which is preliminary data.</text>
</comment>
<dbReference type="GO" id="GO:0006313">
    <property type="term" value="P:DNA transposition"/>
    <property type="evidence" value="ECO:0007669"/>
    <property type="project" value="InterPro"/>
</dbReference>
<dbReference type="Gene3D" id="1.10.10.60">
    <property type="entry name" value="Homeodomain-like"/>
    <property type="match status" value="1"/>
</dbReference>
<dbReference type="OrthoDB" id="9810995at2"/>
<gene>
    <name evidence="1" type="ORF">GEV47_13960</name>
</gene>
<dbReference type="InterPro" id="IPR009057">
    <property type="entry name" value="Homeodomain-like_sf"/>
</dbReference>
<dbReference type="Pfam" id="PF01527">
    <property type="entry name" value="HTH_Tnp_1"/>
    <property type="match status" value="1"/>
</dbReference>
<evidence type="ECO:0000313" key="1">
    <source>
        <dbReference type="EMBL" id="MQR01780.1"/>
    </source>
</evidence>
<dbReference type="GO" id="GO:0003677">
    <property type="term" value="F:DNA binding"/>
    <property type="evidence" value="ECO:0007669"/>
    <property type="project" value="InterPro"/>
</dbReference>
<accession>A0A843YRN1</accession>
<dbReference type="AlphaFoldDB" id="A0A843YRN1"/>
<protein>
    <submittedName>
        <fullName evidence="1">Transposase</fullName>
    </submittedName>
</protein>
<dbReference type="RefSeq" id="WP_153235370.1">
    <property type="nucleotide sequence ID" value="NZ_WINI01000007.1"/>
</dbReference>